<evidence type="ECO:0000313" key="6">
    <source>
        <dbReference type="EMBL" id="KPK70753.1"/>
    </source>
</evidence>
<evidence type="ECO:0000259" key="5">
    <source>
        <dbReference type="PROSITE" id="PS51918"/>
    </source>
</evidence>
<evidence type="ECO:0000256" key="4">
    <source>
        <dbReference type="ARBA" id="ARBA00023014"/>
    </source>
</evidence>
<proteinExistence type="predicted"/>
<evidence type="ECO:0000313" key="7">
    <source>
        <dbReference type="Proteomes" id="UP000051717"/>
    </source>
</evidence>
<dbReference type="GO" id="GO:0046872">
    <property type="term" value="F:metal ion binding"/>
    <property type="evidence" value="ECO:0007669"/>
    <property type="project" value="UniProtKB-KW"/>
</dbReference>
<evidence type="ECO:0000256" key="2">
    <source>
        <dbReference type="ARBA" id="ARBA00022723"/>
    </source>
</evidence>
<accession>A0A0S8GDN4</accession>
<dbReference type="InterPro" id="IPR058240">
    <property type="entry name" value="rSAM_sf"/>
</dbReference>
<evidence type="ECO:0000256" key="1">
    <source>
        <dbReference type="ARBA" id="ARBA00022691"/>
    </source>
</evidence>
<dbReference type="Pfam" id="PF12836">
    <property type="entry name" value="HHH_3"/>
    <property type="match status" value="1"/>
</dbReference>
<organism evidence="6 7">
    <name type="scientific">candidate division TA06 bacterium SM23_40</name>
    <dbReference type="NCBI Taxonomy" id="1703774"/>
    <lineage>
        <taxon>Bacteria</taxon>
        <taxon>Bacteria division TA06</taxon>
    </lineage>
</organism>
<sequence>MDALKKIDILGRAAQHDICAACGPSQSRIADPVGRWIYPSVLPQSGKKVFLLKTLLSNACEESCRYCANRRSRDFRRVTFTPEELARLFINLRDRGMVQGLFLSSAVSGSVAGTMERLIRTAEILRLKMGFRGYLHLKIIPGASFDHVARAMELASRVSVNMEAPGEEHLADLCPGKELSTGIVERMRWIRELHEAKRLSPAGQTTQFVVGAAGESDRDLVQRAAGLYGEFDLARVYYSAFQPVSDTPLENLPPTPPMREHRLYQTDYLLRRYGFSADEIIFSPDGNLALTKDPKSVWAENHPERFPVEVNRASREELLRVPGIGPVSATRIVRLRQRERLRREEQLRGTGAIVKRTLPYLLFDGRRPRTAMSQLSLWAPPVRTEGMKESAQASSP</sequence>
<dbReference type="GO" id="GO:0051536">
    <property type="term" value="F:iron-sulfur cluster binding"/>
    <property type="evidence" value="ECO:0007669"/>
    <property type="project" value="UniProtKB-KW"/>
</dbReference>
<keyword evidence="1" id="KW-0949">S-adenosyl-L-methionine</keyword>
<dbReference type="InterPro" id="IPR013785">
    <property type="entry name" value="Aldolase_TIM"/>
</dbReference>
<comment type="caution">
    <text evidence="6">The sequence shown here is derived from an EMBL/GenBank/DDBJ whole genome shotgun (WGS) entry which is preliminary data.</text>
</comment>
<dbReference type="Gene3D" id="3.20.20.70">
    <property type="entry name" value="Aldolase class I"/>
    <property type="match status" value="1"/>
</dbReference>
<keyword evidence="4" id="KW-0411">Iron-sulfur</keyword>
<dbReference type="PANTHER" id="PTHR21180:SF9">
    <property type="entry name" value="TYPE II SECRETION SYSTEM PROTEIN K"/>
    <property type="match status" value="1"/>
</dbReference>
<dbReference type="PANTHER" id="PTHR21180">
    <property type="entry name" value="ENDONUCLEASE/EXONUCLEASE/PHOSPHATASE FAMILY DOMAIN-CONTAINING PROTEIN 1"/>
    <property type="match status" value="1"/>
</dbReference>
<gene>
    <name evidence="6" type="ORF">AMJ82_02325</name>
</gene>
<dbReference type="SMART" id="SM00729">
    <property type="entry name" value="Elp3"/>
    <property type="match status" value="1"/>
</dbReference>
<keyword evidence="2" id="KW-0479">Metal-binding</keyword>
<feature type="domain" description="Radical SAM core" evidence="5">
    <location>
        <begin position="44"/>
        <end position="279"/>
    </location>
</feature>
<dbReference type="AlphaFoldDB" id="A0A0S8GDN4"/>
<dbReference type="InterPro" id="IPR006638">
    <property type="entry name" value="Elp3/MiaA/NifB-like_rSAM"/>
</dbReference>
<dbReference type="SFLD" id="SFLDG01102">
    <property type="entry name" value="Uncharacterised_Radical_SAM_Su"/>
    <property type="match status" value="1"/>
</dbReference>
<reference evidence="6 7" key="1">
    <citation type="journal article" date="2015" name="Microbiome">
        <title>Genomic resolution of linkages in carbon, nitrogen, and sulfur cycling among widespread estuary sediment bacteria.</title>
        <authorList>
            <person name="Baker B.J."/>
            <person name="Lazar C.S."/>
            <person name="Teske A.P."/>
            <person name="Dick G.J."/>
        </authorList>
    </citation>
    <scope>NUCLEOTIDE SEQUENCE [LARGE SCALE GENOMIC DNA]</scope>
    <source>
        <strain evidence="6">SM23_40</strain>
    </source>
</reference>
<dbReference type="GO" id="GO:0003824">
    <property type="term" value="F:catalytic activity"/>
    <property type="evidence" value="ECO:0007669"/>
    <property type="project" value="InterPro"/>
</dbReference>
<name>A0A0S8GDN4_UNCT6</name>
<dbReference type="EMBL" id="LJUI01000010">
    <property type="protein sequence ID" value="KPK70753.1"/>
    <property type="molecule type" value="Genomic_DNA"/>
</dbReference>
<dbReference type="CDD" id="cd01335">
    <property type="entry name" value="Radical_SAM"/>
    <property type="match status" value="1"/>
</dbReference>
<dbReference type="Gene3D" id="1.10.150.320">
    <property type="entry name" value="Photosystem II 12 kDa extrinsic protein"/>
    <property type="match status" value="1"/>
</dbReference>
<dbReference type="InterPro" id="IPR010994">
    <property type="entry name" value="RuvA_2-like"/>
</dbReference>
<dbReference type="SUPFAM" id="SSF47781">
    <property type="entry name" value="RuvA domain 2-like"/>
    <property type="match status" value="1"/>
</dbReference>
<dbReference type="PROSITE" id="PS51918">
    <property type="entry name" value="RADICAL_SAM"/>
    <property type="match status" value="1"/>
</dbReference>
<dbReference type="Proteomes" id="UP000051717">
    <property type="component" value="Unassembled WGS sequence"/>
</dbReference>
<protein>
    <recommendedName>
        <fullName evidence="5">Radical SAM core domain-containing protein</fullName>
    </recommendedName>
</protein>
<dbReference type="SUPFAM" id="SSF102114">
    <property type="entry name" value="Radical SAM enzymes"/>
    <property type="match status" value="1"/>
</dbReference>
<keyword evidence="3" id="KW-0408">Iron</keyword>
<evidence type="ECO:0000256" key="3">
    <source>
        <dbReference type="ARBA" id="ARBA00023004"/>
    </source>
</evidence>
<dbReference type="InterPro" id="IPR007197">
    <property type="entry name" value="rSAM"/>
</dbReference>
<dbReference type="InterPro" id="IPR023874">
    <property type="entry name" value="DNA_rSAM_put"/>
</dbReference>
<dbReference type="InterPro" id="IPR051675">
    <property type="entry name" value="Endo/Exo/Phosphatase_dom_1"/>
</dbReference>
<dbReference type="Pfam" id="PF04055">
    <property type="entry name" value="Radical_SAM"/>
    <property type="match status" value="1"/>
</dbReference>
<dbReference type="SFLD" id="SFLDS00029">
    <property type="entry name" value="Radical_SAM"/>
    <property type="match status" value="1"/>
</dbReference>